<organism evidence="2 3">
    <name type="scientific">Candidatus Lachnoclostridium stercoravium</name>
    <dbReference type="NCBI Taxonomy" id="2838633"/>
    <lineage>
        <taxon>Bacteria</taxon>
        <taxon>Bacillati</taxon>
        <taxon>Bacillota</taxon>
        <taxon>Clostridia</taxon>
        <taxon>Lachnospirales</taxon>
        <taxon>Lachnospiraceae</taxon>
    </lineage>
</organism>
<protein>
    <submittedName>
        <fullName evidence="2">Metallophosphoesterase family protein</fullName>
    </submittedName>
</protein>
<proteinExistence type="predicted"/>
<evidence type="ECO:0000259" key="1">
    <source>
        <dbReference type="Pfam" id="PF00149"/>
    </source>
</evidence>
<dbReference type="PANTHER" id="PTHR12905">
    <property type="entry name" value="METALLOPHOSPHOESTERASE"/>
    <property type="match status" value="1"/>
</dbReference>
<evidence type="ECO:0000313" key="3">
    <source>
        <dbReference type="Proteomes" id="UP000823900"/>
    </source>
</evidence>
<dbReference type="AlphaFoldDB" id="A0A9D2KN75"/>
<reference evidence="2" key="2">
    <citation type="submission" date="2021-04" db="EMBL/GenBank/DDBJ databases">
        <authorList>
            <person name="Gilroy R."/>
        </authorList>
    </citation>
    <scope>NUCLEOTIDE SEQUENCE</scope>
    <source>
        <strain evidence="2">CHK178-16964</strain>
    </source>
</reference>
<dbReference type="EMBL" id="DWZA01000060">
    <property type="protein sequence ID" value="HJA71303.1"/>
    <property type="molecule type" value="Genomic_DNA"/>
</dbReference>
<feature type="domain" description="Calcineurin-like phosphoesterase" evidence="1">
    <location>
        <begin position="1"/>
        <end position="167"/>
    </location>
</feature>
<accession>A0A9D2KN75</accession>
<evidence type="ECO:0000313" key="2">
    <source>
        <dbReference type="EMBL" id="HJA71303.1"/>
    </source>
</evidence>
<dbReference type="SUPFAM" id="SSF56300">
    <property type="entry name" value="Metallo-dependent phosphatases"/>
    <property type="match status" value="1"/>
</dbReference>
<dbReference type="InterPro" id="IPR029052">
    <property type="entry name" value="Metallo-depent_PP-like"/>
</dbReference>
<dbReference type="GO" id="GO:0016787">
    <property type="term" value="F:hydrolase activity"/>
    <property type="evidence" value="ECO:0007669"/>
    <property type="project" value="InterPro"/>
</dbReference>
<dbReference type="InterPro" id="IPR004843">
    <property type="entry name" value="Calcineurin-like_PHP"/>
</dbReference>
<name>A0A9D2KN75_9FIRM</name>
<sequence>MKVLAIADTESKALWDYFDRSRLEGVDVIVSCGDLDPRYLSFLATFFQGPVLYVHGNHDDGYDREPPDGCICIDDDIFVYKGVRFLGLGGSMRYKPGRYQYTQKDMDWRLRRLWLKIRRNQGFDVLVSHAPAFGLNDGDGLPHQGFAAFNRLMDAYSPQVFVHGHIHLNYGGRSRRIDHYKDTLVINAYEKYLFEVEDKSQSIP</sequence>
<gene>
    <name evidence="2" type="ORF">IAA07_06930</name>
</gene>
<comment type="caution">
    <text evidence="2">The sequence shown here is derived from an EMBL/GenBank/DDBJ whole genome shotgun (WGS) entry which is preliminary data.</text>
</comment>
<dbReference type="InterPro" id="IPR051693">
    <property type="entry name" value="UPF0046_metallophosphoest"/>
</dbReference>
<dbReference type="Gene3D" id="3.60.21.10">
    <property type="match status" value="1"/>
</dbReference>
<dbReference type="PANTHER" id="PTHR12905:SF0">
    <property type="entry name" value="CALCINEURIN-LIKE PHOSPHOESTERASE DOMAIN-CONTAINING PROTEIN"/>
    <property type="match status" value="1"/>
</dbReference>
<dbReference type="Proteomes" id="UP000823900">
    <property type="component" value="Unassembled WGS sequence"/>
</dbReference>
<dbReference type="Pfam" id="PF00149">
    <property type="entry name" value="Metallophos"/>
    <property type="match status" value="1"/>
</dbReference>
<reference evidence="2" key="1">
    <citation type="journal article" date="2021" name="PeerJ">
        <title>Extensive microbial diversity within the chicken gut microbiome revealed by metagenomics and culture.</title>
        <authorList>
            <person name="Gilroy R."/>
            <person name="Ravi A."/>
            <person name="Getino M."/>
            <person name="Pursley I."/>
            <person name="Horton D.L."/>
            <person name="Alikhan N.F."/>
            <person name="Baker D."/>
            <person name="Gharbi K."/>
            <person name="Hall N."/>
            <person name="Watson M."/>
            <person name="Adriaenssens E.M."/>
            <person name="Foster-Nyarko E."/>
            <person name="Jarju S."/>
            <person name="Secka A."/>
            <person name="Antonio M."/>
            <person name="Oren A."/>
            <person name="Chaudhuri R.R."/>
            <person name="La Ragione R."/>
            <person name="Hildebrand F."/>
            <person name="Pallen M.J."/>
        </authorList>
    </citation>
    <scope>NUCLEOTIDE SEQUENCE</scope>
    <source>
        <strain evidence="2">CHK178-16964</strain>
    </source>
</reference>